<dbReference type="PATRIC" id="fig|1410950.3.peg.204"/>
<dbReference type="AlphaFoldDB" id="W2CER1"/>
<comment type="caution">
    <text evidence="1">The sequence shown here is derived from an EMBL/GenBank/DDBJ whole genome shotgun (WGS) entry which is preliminary data.</text>
</comment>
<protein>
    <recommendedName>
        <fullName evidence="3">Major capsid protein E</fullName>
    </recommendedName>
</protein>
<sequence>MERSILSLVNQANLEGRLRSNPTPMFFPNFFGIKEVSTLTWKTLVGEQGVPVIADVISFDSSAPIKSREVIRKLSGDIPKISIKYPMNESELNEYIRLQSDIRNDARLRSVLDLAFKDTDRAYNGVRGRIEWMALQLLSRGGFMLNPTNNDGIVTTAFVGCGMPNDNRRVSTADWSNSNTADGLQDIADAVDMAFQKGRNIRYVVMRADDFSLLKKQKSTIEALKGWLNQSGKLAPSFKVINNYLADQEFPVEIKLVKPAVRIENAAHVRKTVCPWERKRIALLEDLRVGDIQHGPIASETLASMRQNALMVKKDFVLVSKWSEPEPVKEWTKAEANAMPVINDPEGLFILKADGTSWNDDTEGTDNVPAMLLGETVKPESLTIEE</sequence>
<name>W2CER1_9BACT</name>
<organism evidence="1 2">
    <name type="scientific">Tannerella sp. oral taxon BU063 isolate Cell 5</name>
    <dbReference type="NCBI Taxonomy" id="1410950"/>
    <lineage>
        <taxon>Bacteria</taxon>
        <taxon>Pseudomonadati</taxon>
        <taxon>Bacteroidota</taxon>
        <taxon>Bacteroidia</taxon>
        <taxon>Bacteroidales</taxon>
        <taxon>Tannerellaceae</taxon>
        <taxon>Tannerella</taxon>
    </lineage>
</organism>
<dbReference type="InterPro" id="IPR005564">
    <property type="entry name" value="Major_capsid_GpE"/>
</dbReference>
<evidence type="ECO:0000313" key="1">
    <source>
        <dbReference type="EMBL" id="ETK05538.1"/>
    </source>
</evidence>
<dbReference type="Pfam" id="PF03864">
    <property type="entry name" value="Phage_cap_E"/>
    <property type="match status" value="1"/>
</dbReference>
<evidence type="ECO:0008006" key="3">
    <source>
        <dbReference type="Google" id="ProtNLM"/>
    </source>
</evidence>
<dbReference type="Proteomes" id="UP000018872">
    <property type="component" value="Unassembled WGS sequence"/>
</dbReference>
<dbReference type="EMBL" id="AYYC01000505">
    <property type="protein sequence ID" value="ETK05538.1"/>
    <property type="molecule type" value="Genomic_DNA"/>
</dbReference>
<reference evidence="1 2" key="1">
    <citation type="submission" date="2013-11" db="EMBL/GenBank/DDBJ databases">
        <title>Single cell genomics of uncultured Tannerella BU063 (oral taxon 286).</title>
        <authorList>
            <person name="Beall C.J."/>
            <person name="Campbell A.G."/>
            <person name="Griffen A.L."/>
            <person name="Podar M."/>
            <person name="Leys E.J."/>
        </authorList>
    </citation>
    <scope>NUCLEOTIDE SEQUENCE [LARGE SCALE GENOMIC DNA]</scope>
    <source>
        <strain evidence="1">Cell 5</strain>
    </source>
</reference>
<proteinExistence type="predicted"/>
<gene>
    <name evidence="1" type="ORF">T229_02845</name>
</gene>
<accession>W2CER1</accession>
<evidence type="ECO:0000313" key="2">
    <source>
        <dbReference type="Proteomes" id="UP000018872"/>
    </source>
</evidence>